<proteinExistence type="inferred from homology"/>
<dbReference type="Proteomes" id="UP001357485">
    <property type="component" value="Unassembled WGS sequence"/>
</dbReference>
<sequence length="310" mass="35275">MRKFGDFSSAAIHHSEPPQNTPPPSAASNDHDLGNGTPSISWPVNRPREYGSWDEKIDRDIRAREQANIDHASTVNRDLLPGHPRALSGIAIRAFLLGFALAGCSLLTVWLAYHEYRIWRAPQFIATLSLFHFLEFYITAAYNTPAAKISSFLLFNNGREYTAAHTGALIECLVTSTFLPTWQSRFSTPYAIMLGLALIVMGQTCRSVAMAQAGTNFNHTVQRRKNEGHELVTSGLYAHLRHPSYFGFFWWALGTQVVIGNKICLVLYAYLLWQFFYHRIRHEEQSLVQFFGSQYVEYRRRTRTGIPFVP</sequence>
<keyword evidence="8 10" id="KW-1133">Transmembrane helix</keyword>
<evidence type="ECO:0000256" key="3">
    <source>
        <dbReference type="ARBA" id="ARBA00012151"/>
    </source>
</evidence>
<evidence type="ECO:0000256" key="9">
    <source>
        <dbReference type="ARBA" id="ARBA00023136"/>
    </source>
</evidence>
<dbReference type="Gene3D" id="1.20.120.1630">
    <property type="match status" value="1"/>
</dbReference>
<accession>A0ABR0LYK4</accession>
<protein>
    <recommendedName>
        <fullName evidence="3 10">Protein-S-isoprenylcysteine O-methyltransferase</fullName>
        <ecNumber evidence="3 10">2.1.1.100</ecNumber>
    </recommendedName>
</protein>
<name>A0ABR0LYK4_9PEZI</name>
<organism evidence="12 13">
    <name type="scientific">Cryomyces antarcticus</name>
    <dbReference type="NCBI Taxonomy" id="329879"/>
    <lineage>
        <taxon>Eukaryota</taxon>
        <taxon>Fungi</taxon>
        <taxon>Dikarya</taxon>
        <taxon>Ascomycota</taxon>
        <taxon>Pezizomycotina</taxon>
        <taxon>Dothideomycetes</taxon>
        <taxon>Dothideomycetes incertae sedis</taxon>
        <taxon>Cryomyces</taxon>
    </lineage>
</organism>
<keyword evidence="6 10" id="KW-0949">S-adenosyl-L-methionine</keyword>
<dbReference type="PANTHER" id="PTHR12714">
    <property type="entry name" value="PROTEIN-S ISOPRENYLCYSTEINE O-METHYLTRANSFERASE"/>
    <property type="match status" value="1"/>
</dbReference>
<keyword evidence="13" id="KW-1185">Reference proteome</keyword>
<dbReference type="PANTHER" id="PTHR12714:SF9">
    <property type="entry name" value="PROTEIN-S-ISOPRENYLCYSTEINE O-METHYLTRANSFERASE"/>
    <property type="match status" value="1"/>
</dbReference>
<feature type="transmembrane region" description="Helical" evidence="10">
    <location>
        <begin position="248"/>
        <end position="273"/>
    </location>
</feature>
<keyword evidence="7 10" id="KW-0812">Transmembrane</keyword>
<feature type="region of interest" description="Disordered" evidence="11">
    <location>
        <begin position="1"/>
        <end position="47"/>
    </location>
</feature>
<feature type="transmembrane region" description="Helical" evidence="10">
    <location>
        <begin position="90"/>
        <end position="112"/>
    </location>
</feature>
<comment type="caution">
    <text evidence="10">Lacks conserved residue(s) required for the propagation of feature annotation.</text>
</comment>
<evidence type="ECO:0000256" key="4">
    <source>
        <dbReference type="ARBA" id="ARBA00022603"/>
    </source>
</evidence>
<dbReference type="EMBL" id="JAVRRA010008430">
    <property type="protein sequence ID" value="KAK5256677.1"/>
    <property type="molecule type" value="Genomic_DNA"/>
</dbReference>
<evidence type="ECO:0000256" key="2">
    <source>
        <dbReference type="ARBA" id="ARBA00009140"/>
    </source>
</evidence>
<evidence type="ECO:0000256" key="6">
    <source>
        <dbReference type="ARBA" id="ARBA00022691"/>
    </source>
</evidence>
<comment type="catalytic activity">
    <reaction evidence="10">
        <text>[protein]-C-terminal S-[(2E,6E)-farnesyl]-L-cysteine + S-adenosyl-L-methionine = [protein]-C-terminal S-[(2E,6E)-farnesyl]-L-cysteine methyl ester + S-adenosyl-L-homocysteine</text>
        <dbReference type="Rhea" id="RHEA:21672"/>
        <dbReference type="Rhea" id="RHEA-COMP:12125"/>
        <dbReference type="Rhea" id="RHEA-COMP:12126"/>
        <dbReference type="ChEBI" id="CHEBI:57856"/>
        <dbReference type="ChEBI" id="CHEBI:59789"/>
        <dbReference type="ChEBI" id="CHEBI:90510"/>
        <dbReference type="ChEBI" id="CHEBI:90511"/>
        <dbReference type="EC" id="2.1.1.100"/>
    </reaction>
</comment>
<gene>
    <name evidence="12" type="primary">STE14</name>
    <name evidence="12" type="ORF">LTR16_002671</name>
</gene>
<evidence type="ECO:0000256" key="11">
    <source>
        <dbReference type="SAM" id="MobiDB-lite"/>
    </source>
</evidence>
<comment type="subcellular location">
    <subcellularLocation>
        <location evidence="10">Endoplasmic reticulum membrane</location>
        <topology evidence="10">Multi-pass membrane protein</topology>
    </subcellularLocation>
    <subcellularLocation>
        <location evidence="1">Membrane</location>
        <topology evidence="1">Multi-pass membrane protein</topology>
    </subcellularLocation>
</comment>
<comment type="caution">
    <text evidence="12">The sequence shown here is derived from an EMBL/GenBank/DDBJ whole genome shotgun (WGS) entry which is preliminary data.</text>
</comment>
<dbReference type="GO" id="GO:0032259">
    <property type="term" value="P:methylation"/>
    <property type="evidence" value="ECO:0007669"/>
    <property type="project" value="UniProtKB-KW"/>
</dbReference>
<reference evidence="12 13" key="1">
    <citation type="submission" date="2023-08" db="EMBL/GenBank/DDBJ databases">
        <title>Black Yeasts Isolated from many extreme environments.</title>
        <authorList>
            <person name="Coleine C."/>
            <person name="Stajich J.E."/>
            <person name="Selbmann L."/>
        </authorList>
    </citation>
    <scope>NUCLEOTIDE SEQUENCE [LARGE SCALE GENOMIC DNA]</scope>
    <source>
        <strain evidence="12 13">CCFEE 536</strain>
    </source>
</reference>
<evidence type="ECO:0000256" key="8">
    <source>
        <dbReference type="ARBA" id="ARBA00022989"/>
    </source>
</evidence>
<keyword evidence="10" id="KW-0256">Endoplasmic reticulum</keyword>
<feature type="transmembrane region" description="Helical" evidence="10">
    <location>
        <begin position="124"/>
        <end position="142"/>
    </location>
</feature>
<dbReference type="InterPro" id="IPR025770">
    <property type="entry name" value="PPMT_MeTrfase"/>
</dbReference>
<keyword evidence="9 10" id="KW-0472">Membrane</keyword>
<evidence type="ECO:0000313" key="13">
    <source>
        <dbReference type="Proteomes" id="UP001357485"/>
    </source>
</evidence>
<evidence type="ECO:0000256" key="5">
    <source>
        <dbReference type="ARBA" id="ARBA00022679"/>
    </source>
</evidence>
<keyword evidence="4 10" id="KW-0489">Methyltransferase</keyword>
<evidence type="ECO:0000256" key="7">
    <source>
        <dbReference type="ARBA" id="ARBA00022692"/>
    </source>
</evidence>
<dbReference type="InterPro" id="IPR007269">
    <property type="entry name" value="ICMT_MeTrfase"/>
</dbReference>
<dbReference type="EC" id="2.1.1.100" evidence="3 10"/>
<dbReference type="GO" id="GO:0004671">
    <property type="term" value="F:protein C-terminal S-isoprenylcysteine carboxyl O-methyltransferase activity"/>
    <property type="evidence" value="ECO:0007669"/>
    <property type="project" value="UniProtKB-EC"/>
</dbReference>
<evidence type="ECO:0000256" key="1">
    <source>
        <dbReference type="ARBA" id="ARBA00004141"/>
    </source>
</evidence>
<evidence type="ECO:0000313" key="12">
    <source>
        <dbReference type="EMBL" id="KAK5256677.1"/>
    </source>
</evidence>
<evidence type="ECO:0000256" key="10">
    <source>
        <dbReference type="RuleBase" id="RU362022"/>
    </source>
</evidence>
<dbReference type="PROSITE" id="PS51564">
    <property type="entry name" value="SAM_ICMT"/>
    <property type="match status" value="1"/>
</dbReference>
<keyword evidence="5 12" id="KW-0808">Transferase</keyword>
<comment type="similarity">
    <text evidence="2 10">Belongs to the class VI-like SAM-binding methyltransferase superfamily. Isoprenylcysteine carboxyl methyltransferase family.</text>
</comment>
<dbReference type="Pfam" id="PF04140">
    <property type="entry name" value="ICMT"/>
    <property type="match status" value="1"/>
</dbReference>